<dbReference type="GO" id="GO:0015645">
    <property type="term" value="F:fatty acid ligase activity"/>
    <property type="evidence" value="ECO:0007669"/>
    <property type="project" value="TreeGrafter"/>
</dbReference>
<sequence>IVKAYIQLHPEYEYSGSEDVVKEDIKKFAKNNCAPYEVPKIIEIVEELPLTAVGKIDKKVLRTIKS</sequence>
<dbReference type="GO" id="GO:0004321">
    <property type="term" value="F:fatty-acyl-CoA synthase activity"/>
    <property type="evidence" value="ECO:0007669"/>
    <property type="project" value="TreeGrafter"/>
</dbReference>
<accession>A0A0F9S0D4</accession>
<dbReference type="PANTHER" id="PTHR43605">
    <property type="entry name" value="ACYL-COENZYME A SYNTHETASE"/>
    <property type="match status" value="1"/>
</dbReference>
<evidence type="ECO:0000259" key="5">
    <source>
        <dbReference type="Pfam" id="PF13193"/>
    </source>
</evidence>
<gene>
    <name evidence="6" type="ORF">LCGC14_0530770</name>
</gene>
<dbReference type="Pfam" id="PF13193">
    <property type="entry name" value="AMP-binding_C"/>
    <property type="match status" value="1"/>
</dbReference>
<dbReference type="InterPro" id="IPR051087">
    <property type="entry name" value="Mitochondrial_ACSM"/>
</dbReference>
<comment type="caution">
    <text evidence="6">The sequence shown here is derived from an EMBL/GenBank/DDBJ whole genome shotgun (WGS) entry which is preliminary data.</text>
</comment>
<dbReference type="GO" id="GO:0006633">
    <property type="term" value="P:fatty acid biosynthetic process"/>
    <property type="evidence" value="ECO:0007669"/>
    <property type="project" value="TreeGrafter"/>
</dbReference>
<evidence type="ECO:0000256" key="4">
    <source>
        <dbReference type="ARBA" id="ARBA00022840"/>
    </source>
</evidence>
<dbReference type="Gene3D" id="3.30.300.30">
    <property type="match status" value="1"/>
</dbReference>
<dbReference type="SUPFAM" id="SSF56801">
    <property type="entry name" value="Acetyl-CoA synthetase-like"/>
    <property type="match status" value="1"/>
</dbReference>
<feature type="non-terminal residue" evidence="6">
    <location>
        <position position="1"/>
    </location>
</feature>
<keyword evidence="4" id="KW-0067">ATP-binding</keyword>
<comment type="similarity">
    <text evidence="1">Belongs to the ATP-dependent AMP-binding enzyme family.</text>
</comment>
<dbReference type="InterPro" id="IPR025110">
    <property type="entry name" value="AMP-bd_C"/>
</dbReference>
<dbReference type="EMBL" id="LAZR01000692">
    <property type="protein sequence ID" value="KKN60539.1"/>
    <property type="molecule type" value="Genomic_DNA"/>
</dbReference>
<evidence type="ECO:0000256" key="2">
    <source>
        <dbReference type="ARBA" id="ARBA00022598"/>
    </source>
</evidence>
<dbReference type="GO" id="GO:0006637">
    <property type="term" value="P:acyl-CoA metabolic process"/>
    <property type="evidence" value="ECO:0007669"/>
    <property type="project" value="TreeGrafter"/>
</dbReference>
<name>A0A0F9S0D4_9ZZZZ</name>
<keyword evidence="2" id="KW-0436">Ligase</keyword>
<evidence type="ECO:0000313" key="6">
    <source>
        <dbReference type="EMBL" id="KKN60539.1"/>
    </source>
</evidence>
<dbReference type="AlphaFoldDB" id="A0A0F9S0D4"/>
<protein>
    <recommendedName>
        <fullName evidence="5">AMP-binding enzyme C-terminal domain-containing protein</fullName>
    </recommendedName>
</protein>
<evidence type="ECO:0000256" key="1">
    <source>
        <dbReference type="ARBA" id="ARBA00006432"/>
    </source>
</evidence>
<dbReference type="GO" id="GO:0005524">
    <property type="term" value="F:ATP binding"/>
    <property type="evidence" value="ECO:0007669"/>
    <property type="project" value="UniProtKB-KW"/>
</dbReference>
<dbReference type="PANTHER" id="PTHR43605:SF10">
    <property type="entry name" value="ACYL-COA SYNTHETASE MEDIUM CHAIN FAMILY MEMBER 3"/>
    <property type="match status" value="1"/>
</dbReference>
<feature type="domain" description="AMP-binding enzyme C-terminal" evidence="5">
    <location>
        <begin position="2"/>
        <end position="55"/>
    </location>
</feature>
<proteinExistence type="inferred from homology"/>
<evidence type="ECO:0000256" key="3">
    <source>
        <dbReference type="ARBA" id="ARBA00022741"/>
    </source>
</evidence>
<organism evidence="6">
    <name type="scientific">marine sediment metagenome</name>
    <dbReference type="NCBI Taxonomy" id="412755"/>
    <lineage>
        <taxon>unclassified sequences</taxon>
        <taxon>metagenomes</taxon>
        <taxon>ecological metagenomes</taxon>
    </lineage>
</organism>
<reference evidence="6" key="1">
    <citation type="journal article" date="2015" name="Nature">
        <title>Complex archaea that bridge the gap between prokaryotes and eukaryotes.</title>
        <authorList>
            <person name="Spang A."/>
            <person name="Saw J.H."/>
            <person name="Jorgensen S.L."/>
            <person name="Zaremba-Niedzwiedzka K."/>
            <person name="Martijn J."/>
            <person name="Lind A.E."/>
            <person name="van Eijk R."/>
            <person name="Schleper C."/>
            <person name="Guy L."/>
            <person name="Ettema T.J."/>
        </authorList>
    </citation>
    <scope>NUCLEOTIDE SEQUENCE</scope>
</reference>
<dbReference type="InterPro" id="IPR045851">
    <property type="entry name" value="AMP-bd_C_sf"/>
</dbReference>
<keyword evidence="3" id="KW-0547">Nucleotide-binding</keyword>